<protein>
    <submittedName>
        <fullName evidence="1">Uncharacterized protein</fullName>
    </submittedName>
</protein>
<dbReference type="Proteomes" id="UP001607303">
    <property type="component" value="Unassembled WGS sequence"/>
</dbReference>
<keyword evidence="2" id="KW-1185">Reference proteome</keyword>
<comment type="caution">
    <text evidence="1">The sequence shown here is derived from an EMBL/GenBank/DDBJ whole genome shotgun (WGS) entry which is preliminary data.</text>
</comment>
<dbReference type="EMBL" id="JAYRBN010000075">
    <property type="protein sequence ID" value="KAL2732869.1"/>
    <property type="molecule type" value="Genomic_DNA"/>
</dbReference>
<accession>A0ABD2BJV7</accession>
<evidence type="ECO:0000313" key="1">
    <source>
        <dbReference type="EMBL" id="KAL2732869.1"/>
    </source>
</evidence>
<proteinExistence type="predicted"/>
<reference evidence="1 2" key="1">
    <citation type="journal article" date="2024" name="Ann. Entomol. Soc. Am.">
        <title>Genomic analyses of the southern and eastern yellowjacket wasps (Hymenoptera: Vespidae) reveal evolutionary signatures of social life.</title>
        <authorList>
            <person name="Catto M.A."/>
            <person name="Caine P.B."/>
            <person name="Orr S.E."/>
            <person name="Hunt B.G."/>
            <person name="Goodisman M.A.D."/>
        </authorList>
    </citation>
    <scope>NUCLEOTIDE SEQUENCE [LARGE SCALE GENOMIC DNA]</scope>
    <source>
        <strain evidence="1">232</strain>
        <tissue evidence="1">Head and thorax</tissue>
    </source>
</reference>
<name>A0ABD2BJV7_VESMC</name>
<organism evidence="1 2">
    <name type="scientific">Vespula maculifrons</name>
    <name type="common">Eastern yellow jacket</name>
    <name type="synonym">Wasp</name>
    <dbReference type="NCBI Taxonomy" id="7453"/>
    <lineage>
        <taxon>Eukaryota</taxon>
        <taxon>Metazoa</taxon>
        <taxon>Ecdysozoa</taxon>
        <taxon>Arthropoda</taxon>
        <taxon>Hexapoda</taxon>
        <taxon>Insecta</taxon>
        <taxon>Pterygota</taxon>
        <taxon>Neoptera</taxon>
        <taxon>Endopterygota</taxon>
        <taxon>Hymenoptera</taxon>
        <taxon>Apocrita</taxon>
        <taxon>Aculeata</taxon>
        <taxon>Vespoidea</taxon>
        <taxon>Vespidae</taxon>
        <taxon>Vespinae</taxon>
        <taxon>Vespula</taxon>
    </lineage>
</organism>
<sequence length="105" mass="12203">MFTCHVDSNEFNFEKIVIENCHDHTLDNIMALELKESDIKLKASRIIIVAPIKGRGPRVPRRNEKFLGDITKTILCYIHQQDLCLTNLLLNPIVEVQRTIYIRVD</sequence>
<dbReference type="AlphaFoldDB" id="A0ABD2BJV7"/>
<evidence type="ECO:0000313" key="2">
    <source>
        <dbReference type="Proteomes" id="UP001607303"/>
    </source>
</evidence>
<gene>
    <name evidence="1" type="ORF">V1477_015110</name>
</gene>